<dbReference type="Proteomes" id="UP001209476">
    <property type="component" value="Unassembled WGS sequence"/>
</dbReference>
<evidence type="ECO:0000256" key="1">
    <source>
        <dbReference type="SAM" id="MobiDB-lite"/>
    </source>
</evidence>
<reference evidence="2" key="1">
    <citation type="submission" date="2022-11" db="EMBL/GenBank/DDBJ databases">
        <title>Genomic repertoires linked with pathogenic potency of arthritogenic Prevotella copri isolated from the gut of rheumatoid arthritis patients.</title>
        <authorList>
            <person name="Nii T."/>
            <person name="Maeda Y."/>
            <person name="Motooka D."/>
            <person name="Naito M."/>
            <person name="Matsumoto Y."/>
            <person name="Ogawa T."/>
            <person name="Oguro-Igashira E."/>
            <person name="Kishikawa T."/>
            <person name="Yamashita M."/>
            <person name="Koizumi S."/>
            <person name="Kurakawa T."/>
            <person name="Okumura R."/>
            <person name="Kayama H."/>
            <person name="Murakami M."/>
            <person name="Sakaguchi T."/>
            <person name="Das B."/>
            <person name="Nakamura S."/>
            <person name="Okada Y."/>
            <person name="Kumanogoh A."/>
            <person name="Takeda K."/>
        </authorList>
    </citation>
    <scope>NUCLEOTIDE SEQUENCE</scope>
    <source>
        <strain evidence="2">RA-N001-16</strain>
    </source>
</reference>
<dbReference type="SUPFAM" id="SSF52540">
    <property type="entry name" value="P-loop containing nucleoside triphosphate hydrolases"/>
    <property type="match status" value="1"/>
</dbReference>
<dbReference type="Pfam" id="PF13481">
    <property type="entry name" value="AAA_25"/>
    <property type="match status" value="1"/>
</dbReference>
<proteinExistence type="predicted"/>
<dbReference type="AlphaFoldDB" id="A0AAW5V4N4"/>
<evidence type="ECO:0000313" key="3">
    <source>
        <dbReference type="Proteomes" id="UP001209476"/>
    </source>
</evidence>
<gene>
    <name evidence="2" type="ORF">ONS98_11960</name>
</gene>
<name>A0AAW5V4N4_9BACT</name>
<comment type="caution">
    <text evidence="2">The sequence shown here is derived from an EMBL/GenBank/DDBJ whole genome shotgun (WGS) entry which is preliminary data.</text>
</comment>
<organism evidence="2 3">
    <name type="scientific">Segatella copri</name>
    <dbReference type="NCBI Taxonomy" id="165179"/>
    <lineage>
        <taxon>Bacteria</taxon>
        <taxon>Pseudomonadati</taxon>
        <taxon>Bacteroidota</taxon>
        <taxon>Bacteroidia</taxon>
        <taxon>Bacteroidales</taxon>
        <taxon>Prevotellaceae</taxon>
        <taxon>Segatella</taxon>
    </lineage>
</organism>
<evidence type="ECO:0000313" key="2">
    <source>
        <dbReference type="EMBL" id="MCW4165912.1"/>
    </source>
</evidence>
<sequence length="376" mass="42654">MKEAMARGRNSKSEKEESAAGSLEVGMLCKSAFNDSELESYLRQGEIKASEKPPVPPQVLWVGDCTIATFGNFSASTGKAKSKKTFNITAMVAAALTNSTVLNYRASFPEGKRQILYFDTEQSRYHCHNVVERIYRLAGLSLNKEDKRIKFYGLREFTPTLRIALIDYALRTFDGVGLVIIDGLRDLMYDINNAKESTDVMTMLMAWTSKYDLHIHCVLHLNKNDNNTRGHIGTELENKAETVLIISKNKQDANISEVRPMHMRDKEFSSWAFHIDDNSLPVLDVGYHVTVVKPKDKPLTSLPDDVHTMVLQKIFSKSTPQRYVDLVKALGEAYAEEGYKRGDNAVKEMLKIFNERKLITKEKDGYHYHPTLFPSK</sequence>
<feature type="compositionally biased region" description="Basic and acidic residues" evidence="1">
    <location>
        <begin position="1"/>
        <end position="18"/>
    </location>
</feature>
<protein>
    <submittedName>
        <fullName evidence="2">AAA family ATPase</fullName>
    </submittedName>
</protein>
<feature type="region of interest" description="Disordered" evidence="1">
    <location>
        <begin position="1"/>
        <end position="21"/>
    </location>
</feature>
<dbReference type="EMBL" id="JAPDUM010000001">
    <property type="protein sequence ID" value="MCW4165912.1"/>
    <property type="molecule type" value="Genomic_DNA"/>
</dbReference>
<dbReference type="Gene3D" id="3.40.50.300">
    <property type="entry name" value="P-loop containing nucleotide triphosphate hydrolases"/>
    <property type="match status" value="1"/>
</dbReference>
<dbReference type="InterPro" id="IPR027417">
    <property type="entry name" value="P-loop_NTPase"/>
</dbReference>
<accession>A0AAW5V4N4</accession>